<keyword evidence="4" id="KW-0804">Transcription</keyword>
<sequence>MQTLTNPLSITVVDDHSLFRKGLINLIHQIDDRFKVVQEASHGKEFLAQIDDGQVPDVVIMDVSMPIMDGFQTTKALRDINKDIGILALTMKDDETSLIRLLRAGVNGYLNKDVNPDELKEALHSIADTGYYYTEDVAGKLVHVITHPELSTNEGVALTDQEMRFIELACSEHTYKMIADIMCLSVKTVDGYRAKLFDKLDVKSRVGLVMYALKHNLVALE</sequence>
<dbReference type="GO" id="GO:0006355">
    <property type="term" value="P:regulation of DNA-templated transcription"/>
    <property type="evidence" value="ECO:0007669"/>
    <property type="project" value="InterPro"/>
</dbReference>
<evidence type="ECO:0000256" key="3">
    <source>
        <dbReference type="ARBA" id="ARBA00023125"/>
    </source>
</evidence>
<dbReference type="eggNOG" id="COG2197">
    <property type="taxonomic scope" value="Bacteria"/>
</dbReference>
<evidence type="ECO:0000313" key="8">
    <source>
        <dbReference type="EMBL" id="AEV31596.1"/>
    </source>
</evidence>
<organism evidence="8 9">
    <name type="scientific">Owenweeksia hongkongensis (strain DSM 17368 / CIP 108786 / JCM 12287 / NRRL B-23963 / UST20020801)</name>
    <dbReference type="NCBI Taxonomy" id="926562"/>
    <lineage>
        <taxon>Bacteria</taxon>
        <taxon>Pseudomonadati</taxon>
        <taxon>Bacteroidota</taxon>
        <taxon>Flavobacteriia</taxon>
        <taxon>Flavobacteriales</taxon>
        <taxon>Owenweeksiaceae</taxon>
        <taxon>Owenweeksia</taxon>
    </lineage>
</organism>
<dbReference type="InterPro" id="IPR039420">
    <property type="entry name" value="WalR-like"/>
</dbReference>
<dbReference type="Gene3D" id="3.40.50.2300">
    <property type="match status" value="1"/>
</dbReference>
<evidence type="ECO:0000313" key="9">
    <source>
        <dbReference type="Proteomes" id="UP000005631"/>
    </source>
</evidence>
<keyword evidence="1 5" id="KW-0597">Phosphoprotein</keyword>
<dbReference type="OrthoDB" id="9797341at2"/>
<evidence type="ECO:0000256" key="2">
    <source>
        <dbReference type="ARBA" id="ARBA00023015"/>
    </source>
</evidence>
<evidence type="ECO:0000256" key="5">
    <source>
        <dbReference type="PROSITE-ProRule" id="PRU00169"/>
    </source>
</evidence>
<gene>
    <name evidence="8" type="ordered locus">Oweho_0580</name>
</gene>
<dbReference type="PROSITE" id="PS50043">
    <property type="entry name" value="HTH_LUXR_2"/>
    <property type="match status" value="1"/>
</dbReference>
<evidence type="ECO:0000256" key="1">
    <source>
        <dbReference type="ARBA" id="ARBA00022553"/>
    </source>
</evidence>
<dbReference type="HOGENOM" id="CLU_000445_90_1_10"/>
<dbReference type="GO" id="GO:0000160">
    <property type="term" value="P:phosphorelay signal transduction system"/>
    <property type="evidence" value="ECO:0007669"/>
    <property type="project" value="InterPro"/>
</dbReference>
<dbReference type="SUPFAM" id="SSF46894">
    <property type="entry name" value="C-terminal effector domain of the bipartite response regulators"/>
    <property type="match status" value="1"/>
</dbReference>
<dbReference type="STRING" id="926562.Oweho_0580"/>
<accession>G8R0D6</accession>
<dbReference type="GO" id="GO:0003677">
    <property type="term" value="F:DNA binding"/>
    <property type="evidence" value="ECO:0007669"/>
    <property type="project" value="UniProtKB-KW"/>
</dbReference>
<feature type="modified residue" description="4-aspartylphosphate" evidence="5">
    <location>
        <position position="62"/>
    </location>
</feature>
<evidence type="ECO:0000256" key="4">
    <source>
        <dbReference type="ARBA" id="ARBA00023163"/>
    </source>
</evidence>
<dbReference type="KEGG" id="oho:Oweho_0580"/>
<name>G8R0D6_OWEHD</name>
<feature type="domain" description="HTH luxR-type" evidence="6">
    <location>
        <begin position="151"/>
        <end position="216"/>
    </location>
</feature>
<dbReference type="CDD" id="cd17535">
    <property type="entry name" value="REC_NarL-like"/>
    <property type="match status" value="1"/>
</dbReference>
<dbReference type="PATRIC" id="fig|926562.3.peg.594"/>
<dbReference type="SUPFAM" id="SSF52172">
    <property type="entry name" value="CheY-like"/>
    <property type="match status" value="1"/>
</dbReference>
<dbReference type="SMART" id="SM00421">
    <property type="entry name" value="HTH_LUXR"/>
    <property type="match status" value="1"/>
</dbReference>
<dbReference type="AlphaFoldDB" id="G8R0D6"/>
<evidence type="ECO:0000259" key="7">
    <source>
        <dbReference type="PROSITE" id="PS50110"/>
    </source>
</evidence>
<dbReference type="Pfam" id="PF00196">
    <property type="entry name" value="GerE"/>
    <property type="match status" value="1"/>
</dbReference>
<protein>
    <submittedName>
        <fullName evidence="8">Response regulator containing a CheY-like receiver domain and an HTH DNA-binding domain</fullName>
    </submittedName>
</protein>
<dbReference type="PROSITE" id="PS50110">
    <property type="entry name" value="RESPONSE_REGULATORY"/>
    <property type="match status" value="1"/>
</dbReference>
<dbReference type="InterPro" id="IPR058245">
    <property type="entry name" value="NreC/VraR/RcsB-like_REC"/>
</dbReference>
<dbReference type="Proteomes" id="UP000005631">
    <property type="component" value="Chromosome"/>
</dbReference>
<dbReference type="CDD" id="cd06170">
    <property type="entry name" value="LuxR_C_like"/>
    <property type="match status" value="1"/>
</dbReference>
<dbReference type="Pfam" id="PF00072">
    <property type="entry name" value="Response_reg"/>
    <property type="match status" value="1"/>
</dbReference>
<reference evidence="8 9" key="1">
    <citation type="journal article" date="2012" name="Stand. Genomic Sci.">
        <title>Genome sequence of the orange-pigmented seawater bacterium Owenweeksia hongkongensis type strain (UST20020801(T)).</title>
        <authorList>
            <person name="Riedel T."/>
            <person name="Held B."/>
            <person name="Nolan M."/>
            <person name="Lucas S."/>
            <person name="Lapidus A."/>
            <person name="Tice H."/>
            <person name="Del Rio T.G."/>
            <person name="Cheng J.F."/>
            <person name="Han C."/>
            <person name="Tapia R."/>
            <person name="Goodwin L.A."/>
            <person name="Pitluck S."/>
            <person name="Liolios K."/>
            <person name="Mavromatis K."/>
            <person name="Pagani I."/>
            <person name="Ivanova N."/>
            <person name="Mikhailova N."/>
            <person name="Pati A."/>
            <person name="Chen A."/>
            <person name="Palaniappan K."/>
            <person name="Rohde M."/>
            <person name="Tindall B.J."/>
            <person name="Detter J.C."/>
            <person name="Goker M."/>
            <person name="Woyke T."/>
            <person name="Bristow J."/>
            <person name="Eisen J.A."/>
            <person name="Markowitz V."/>
            <person name="Hugenholtz P."/>
            <person name="Klenk H.P."/>
            <person name="Kyrpides N.C."/>
        </authorList>
    </citation>
    <scope>NUCLEOTIDE SEQUENCE</scope>
    <source>
        <strain evidence="9">DSM 17368 / JCM 12287 / NRRL B-23963</strain>
    </source>
</reference>
<dbReference type="InterPro" id="IPR011006">
    <property type="entry name" value="CheY-like_superfamily"/>
</dbReference>
<keyword evidence="9" id="KW-1185">Reference proteome</keyword>
<dbReference type="InterPro" id="IPR001789">
    <property type="entry name" value="Sig_transdc_resp-reg_receiver"/>
</dbReference>
<keyword evidence="3 8" id="KW-0238">DNA-binding</keyword>
<dbReference type="InterPro" id="IPR016032">
    <property type="entry name" value="Sig_transdc_resp-reg_C-effctor"/>
</dbReference>
<feature type="domain" description="Response regulatory" evidence="7">
    <location>
        <begin position="9"/>
        <end position="127"/>
    </location>
</feature>
<dbReference type="RefSeq" id="WP_014200957.1">
    <property type="nucleotide sequence ID" value="NC_016599.1"/>
</dbReference>
<dbReference type="InterPro" id="IPR000792">
    <property type="entry name" value="Tscrpt_reg_LuxR_C"/>
</dbReference>
<proteinExistence type="predicted"/>
<evidence type="ECO:0000259" key="6">
    <source>
        <dbReference type="PROSITE" id="PS50043"/>
    </source>
</evidence>
<dbReference type="SMART" id="SM00448">
    <property type="entry name" value="REC"/>
    <property type="match status" value="1"/>
</dbReference>
<dbReference type="PANTHER" id="PTHR43214:SF41">
    <property type="entry name" value="NITRATE_NITRITE RESPONSE REGULATOR PROTEIN NARP"/>
    <property type="match status" value="1"/>
</dbReference>
<keyword evidence="2" id="KW-0805">Transcription regulation</keyword>
<dbReference type="PANTHER" id="PTHR43214">
    <property type="entry name" value="TWO-COMPONENT RESPONSE REGULATOR"/>
    <property type="match status" value="1"/>
</dbReference>
<dbReference type="EMBL" id="CP003156">
    <property type="protein sequence ID" value="AEV31596.1"/>
    <property type="molecule type" value="Genomic_DNA"/>
</dbReference>